<sequence length="728" mass="78582">MTTTSEPPVTTSVAPSAASGTTPATVSGRSVSDRPASGRSVSDRATSGTNGPRVDVAALEHLLLGRWTDVRSNARRLVAEHEEIWKVDGLSMQEHRERTLGIMKYMAADEHGQVWRAFPERLGGNDDAGGNLVGCEELFVADPSLQIKSGVQWGLFAAAILHLGTEEQQDRLLPGAMDLSVPGAFAMTETGHGSDVASVGTTATYDPETEEFVINTPFRGAWKQYLGNAARHGVAATVFAQLVTNGVNHGVHCFYVPIRDPKTLEFLPGVGGEDDGHKGGLNGIDNGKLHFTDVRIPRQDLLARYGQVAADGTYTSPIDSPGRRFFTMLGALVQGRVTLDGSASVAAKVGLAIATKYASERRQFAAGEGQDEITLLDYAMHRKRLFPRIAETYAISFAHDELLDLFHGVFSGEEDTPQNREDLETTAAALKATSTWFAMDTLQTCRQACGGAGFLSENRFTSMRSDLDIYTTFEGDNHILLQLAAKRLVGDHGKQLARAAKSPAGMAGIVAGQVKDTLLHKASLRKLGQNVADGGGARAADHLLDARTQRSLLQGRVDGLVHSVAMGMRPAMGMKDAARAQEIFDDNQVELITSSTAWAELFRWDAFTRALGAIDDPGTRAVMTTVRDVYGLTVIERNLDWYLANGRLSASRAKAVTTTIHRLLKQLRPHAVDLVDAFGYGPRHLRAPIADGSERVRQDEAMAYYRDQAASGTAPASEKSLRKASSRS</sequence>
<dbReference type="Gene3D" id="1.10.540.10">
    <property type="entry name" value="Acyl-CoA dehydrogenase/oxidase, N-terminal domain"/>
    <property type="match status" value="1"/>
</dbReference>
<evidence type="ECO:0000259" key="7">
    <source>
        <dbReference type="Pfam" id="PF01756"/>
    </source>
</evidence>
<dbReference type="PANTHER" id="PTHR10909">
    <property type="entry name" value="ELECTRON TRANSPORT OXIDOREDUCTASE"/>
    <property type="match status" value="1"/>
</dbReference>
<keyword evidence="12" id="KW-1185">Reference proteome</keyword>
<feature type="compositionally biased region" description="Polar residues" evidence="6">
    <location>
        <begin position="39"/>
        <end position="50"/>
    </location>
</feature>
<dbReference type="Gene3D" id="1.20.140.10">
    <property type="entry name" value="Butyryl-CoA Dehydrogenase, subunit A, domain 3"/>
    <property type="match status" value="2"/>
</dbReference>
<keyword evidence="3" id="KW-0285">Flavoprotein</keyword>
<feature type="domain" description="Acyl-CoA oxidase C-alpha1" evidence="10">
    <location>
        <begin position="330"/>
        <end position="489"/>
    </location>
</feature>
<keyword evidence="4" id="KW-0274">FAD</keyword>
<dbReference type="Proteomes" id="UP000675409">
    <property type="component" value="Unassembled WGS sequence"/>
</dbReference>
<protein>
    <submittedName>
        <fullName evidence="11">Acyl-CoA dehydrogenase</fullName>
    </submittedName>
</protein>
<dbReference type="Pfam" id="PF02771">
    <property type="entry name" value="Acyl-CoA_dh_N"/>
    <property type="match status" value="1"/>
</dbReference>
<dbReference type="InterPro" id="IPR046373">
    <property type="entry name" value="Acyl-CoA_Oxase/DH_mid-dom_sf"/>
</dbReference>
<feature type="region of interest" description="Disordered" evidence="6">
    <location>
        <begin position="707"/>
        <end position="728"/>
    </location>
</feature>
<evidence type="ECO:0000259" key="10">
    <source>
        <dbReference type="Pfam" id="PF22924"/>
    </source>
</evidence>
<evidence type="ECO:0000256" key="2">
    <source>
        <dbReference type="ARBA" id="ARBA00006288"/>
    </source>
</evidence>
<dbReference type="InterPro" id="IPR006091">
    <property type="entry name" value="Acyl-CoA_Oxase/DH_mid-dom"/>
</dbReference>
<dbReference type="Pfam" id="PF01756">
    <property type="entry name" value="ACOX"/>
    <property type="match status" value="1"/>
</dbReference>
<dbReference type="SUPFAM" id="SSF56645">
    <property type="entry name" value="Acyl-CoA dehydrogenase NM domain-like"/>
    <property type="match status" value="1"/>
</dbReference>
<dbReference type="Pfam" id="PF02770">
    <property type="entry name" value="Acyl-CoA_dh_M"/>
    <property type="match status" value="1"/>
</dbReference>
<accession>A0ABS1LNE8</accession>
<dbReference type="Pfam" id="PF22924">
    <property type="entry name" value="ACOX_C_alpha1"/>
    <property type="match status" value="1"/>
</dbReference>
<organism evidence="11 12">
    <name type="scientific">Myceligenerans indicum</name>
    <dbReference type="NCBI Taxonomy" id="2593663"/>
    <lineage>
        <taxon>Bacteria</taxon>
        <taxon>Bacillati</taxon>
        <taxon>Actinomycetota</taxon>
        <taxon>Actinomycetes</taxon>
        <taxon>Micrococcales</taxon>
        <taxon>Promicromonosporaceae</taxon>
        <taxon>Myceligenerans</taxon>
    </lineage>
</organism>
<keyword evidence="5" id="KW-0560">Oxidoreductase</keyword>
<evidence type="ECO:0000256" key="1">
    <source>
        <dbReference type="ARBA" id="ARBA00001974"/>
    </source>
</evidence>
<evidence type="ECO:0000313" key="11">
    <source>
        <dbReference type="EMBL" id="MBL0887614.1"/>
    </source>
</evidence>
<feature type="domain" description="Acyl-CoA oxidase/dehydrogenase middle" evidence="8">
    <location>
        <begin position="184"/>
        <end position="294"/>
    </location>
</feature>
<evidence type="ECO:0000256" key="5">
    <source>
        <dbReference type="ARBA" id="ARBA00023002"/>
    </source>
</evidence>
<comment type="cofactor">
    <cofactor evidence="1">
        <name>FAD</name>
        <dbReference type="ChEBI" id="CHEBI:57692"/>
    </cofactor>
</comment>
<dbReference type="SUPFAM" id="SSF47203">
    <property type="entry name" value="Acyl-CoA dehydrogenase C-terminal domain-like"/>
    <property type="match status" value="2"/>
</dbReference>
<dbReference type="InterPro" id="IPR009100">
    <property type="entry name" value="AcylCoA_DH/oxidase_NM_dom_sf"/>
</dbReference>
<dbReference type="EMBL" id="JABBYC010000032">
    <property type="protein sequence ID" value="MBL0887614.1"/>
    <property type="molecule type" value="Genomic_DNA"/>
</dbReference>
<feature type="domain" description="Acyl-CoA dehydrogenase/oxidase N-terminal" evidence="9">
    <location>
        <begin position="72"/>
        <end position="176"/>
    </location>
</feature>
<dbReference type="InterPro" id="IPR012258">
    <property type="entry name" value="Acyl-CoA_oxidase"/>
</dbReference>
<evidence type="ECO:0000256" key="3">
    <source>
        <dbReference type="ARBA" id="ARBA00022630"/>
    </source>
</evidence>
<comment type="similarity">
    <text evidence="2">Belongs to the acyl-CoA oxidase family.</text>
</comment>
<proteinExistence type="inferred from homology"/>
<dbReference type="RefSeq" id="WP_201848888.1">
    <property type="nucleotide sequence ID" value="NZ_JABBYC010000032.1"/>
</dbReference>
<feature type="domain" description="Acyl-CoA oxidase C-terminal" evidence="7">
    <location>
        <begin position="552"/>
        <end position="690"/>
    </location>
</feature>
<evidence type="ECO:0000259" key="8">
    <source>
        <dbReference type="Pfam" id="PF02770"/>
    </source>
</evidence>
<dbReference type="Gene3D" id="2.40.110.10">
    <property type="entry name" value="Butyryl-CoA Dehydrogenase, subunit A, domain 2"/>
    <property type="match status" value="1"/>
</dbReference>
<evidence type="ECO:0000256" key="4">
    <source>
        <dbReference type="ARBA" id="ARBA00022827"/>
    </source>
</evidence>
<evidence type="ECO:0000256" key="6">
    <source>
        <dbReference type="SAM" id="MobiDB-lite"/>
    </source>
</evidence>
<dbReference type="InterPro" id="IPR037069">
    <property type="entry name" value="AcylCoA_DH/ox_N_sf"/>
</dbReference>
<feature type="region of interest" description="Disordered" evidence="6">
    <location>
        <begin position="1"/>
        <end position="52"/>
    </location>
</feature>
<dbReference type="InterPro" id="IPR036250">
    <property type="entry name" value="AcylCo_DH-like_C"/>
</dbReference>
<evidence type="ECO:0000313" key="12">
    <source>
        <dbReference type="Proteomes" id="UP000675409"/>
    </source>
</evidence>
<reference evidence="11 12" key="1">
    <citation type="journal article" date="2021" name="Arch. Microbiol.">
        <title>Myceligenerans indicum sp. nov., an actinobacterium isolated from mangrove sediment of Sundarbans, India.</title>
        <authorList>
            <person name="Asha K."/>
            <person name="Bhadury P."/>
        </authorList>
    </citation>
    <scope>NUCLEOTIDE SEQUENCE [LARGE SCALE GENOMIC DNA]</scope>
    <source>
        <strain evidence="11 12">I2</strain>
    </source>
</reference>
<dbReference type="InterPro" id="IPR002655">
    <property type="entry name" value="Acyl-CoA_oxidase_C"/>
</dbReference>
<comment type="caution">
    <text evidence="11">The sequence shown here is derived from an EMBL/GenBank/DDBJ whole genome shotgun (WGS) entry which is preliminary data.</text>
</comment>
<dbReference type="InterPro" id="IPR055060">
    <property type="entry name" value="ACOX_C_alpha1"/>
</dbReference>
<dbReference type="InterPro" id="IPR013786">
    <property type="entry name" value="AcylCoA_DH/ox_N"/>
</dbReference>
<evidence type="ECO:0000259" key="9">
    <source>
        <dbReference type="Pfam" id="PF02771"/>
    </source>
</evidence>
<dbReference type="PIRSF" id="PIRSF000168">
    <property type="entry name" value="Acyl-CoA_oxidase"/>
    <property type="match status" value="1"/>
</dbReference>
<gene>
    <name evidence="11" type="ORF">HGK34_15215</name>
</gene>
<feature type="compositionally biased region" description="Low complexity" evidence="6">
    <location>
        <begin position="1"/>
        <end position="28"/>
    </location>
</feature>
<name>A0ABS1LNE8_9MICO</name>